<gene>
    <name evidence="2" type="ORF">GS424_014200</name>
</gene>
<dbReference type="PROSITE" id="PS51318">
    <property type="entry name" value="TAT"/>
    <property type="match status" value="1"/>
</dbReference>
<dbReference type="KEGG" id="egd:GS424_014200"/>
<reference evidence="2 3" key="1">
    <citation type="submission" date="2020-10" db="EMBL/GenBank/DDBJ databases">
        <title>Eggerthella sp. nov., isolated from human feces.</title>
        <authorList>
            <person name="Yajun G."/>
        </authorList>
    </citation>
    <scope>NUCLEOTIDE SEQUENCE [LARGE SCALE GENOMIC DNA]</scope>
    <source>
        <strain evidence="2 3">HF-1101</strain>
    </source>
</reference>
<evidence type="ECO:0000313" key="2">
    <source>
        <dbReference type="EMBL" id="QOS67647.1"/>
    </source>
</evidence>
<dbReference type="Proteomes" id="UP000478463">
    <property type="component" value="Chromosome"/>
</dbReference>
<evidence type="ECO:0000313" key="3">
    <source>
        <dbReference type="Proteomes" id="UP000478463"/>
    </source>
</evidence>
<dbReference type="EMBL" id="CP063310">
    <property type="protein sequence ID" value="QOS67647.1"/>
    <property type="molecule type" value="Genomic_DNA"/>
</dbReference>
<comment type="similarity">
    <text evidence="1">Belongs to the bacterial solute-binding protein 8 family.</text>
</comment>
<sequence>MEAMNRRQFVKIGAVAGLSIFAFGALPGCGQEAVGTDAGQQGGKTMRTVTDMLGRDVEICVPEEITAYGCNAWAEVPFMSMLGVTDALLAGYDLDITENMKILYPGCDHYTERPFTSEGAANIEEALTLDLDFVFLRTNDAADERLKQMEDAGIKVLCCLPGGMDEIDEYLLFMGTVFGDAATKRAQELISYQEACLKDLNDAARTVTERPRVVILWGMGDGTYRLQGNDAEVIMVAKLAGADLCYDEPQYTEVSMEQVLAYDPDIFINFRDNVERADLEANEAFTSSRAYQAGQFYSVPYTLAGQAPSSFPFTDVCAYYLMSVIRGDAYEGPTVKEALKNNALNFFDYEPSEDELTAMENGEVIELTASHKKIA</sequence>
<protein>
    <submittedName>
        <fullName evidence="2">ABC transporter substrate-binding protein</fullName>
    </submittedName>
</protein>
<dbReference type="AlphaFoldDB" id="A0A6L7IND6"/>
<organism evidence="2 3">
    <name type="scientific">Eggerthella guodeyinii</name>
    <dbReference type="NCBI Taxonomy" id="2690837"/>
    <lineage>
        <taxon>Bacteria</taxon>
        <taxon>Bacillati</taxon>
        <taxon>Actinomycetota</taxon>
        <taxon>Coriobacteriia</taxon>
        <taxon>Eggerthellales</taxon>
        <taxon>Eggerthellaceae</taxon>
        <taxon>Eggerthella</taxon>
    </lineage>
</organism>
<dbReference type="PANTHER" id="PTHR30535:SF34">
    <property type="entry name" value="MOLYBDATE-BINDING PROTEIN MOLA"/>
    <property type="match status" value="1"/>
</dbReference>
<accession>A0A6L7IND6</accession>
<dbReference type="Pfam" id="PF01497">
    <property type="entry name" value="Peripla_BP_2"/>
    <property type="match status" value="1"/>
</dbReference>
<dbReference type="InterPro" id="IPR002491">
    <property type="entry name" value="ABC_transptr_periplasmic_BD"/>
</dbReference>
<dbReference type="PANTHER" id="PTHR30535">
    <property type="entry name" value="VITAMIN B12-BINDING PROTEIN"/>
    <property type="match status" value="1"/>
</dbReference>
<dbReference type="Gene3D" id="3.40.50.1980">
    <property type="entry name" value="Nitrogenase molybdenum iron protein domain"/>
    <property type="match status" value="2"/>
</dbReference>
<proteinExistence type="inferred from homology"/>
<dbReference type="InterPro" id="IPR006311">
    <property type="entry name" value="TAT_signal"/>
</dbReference>
<dbReference type="InterPro" id="IPR050902">
    <property type="entry name" value="ABC_Transporter_SBP"/>
</dbReference>
<dbReference type="SUPFAM" id="SSF53807">
    <property type="entry name" value="Helical backbone' metal receptor"/>
    <property type="match status" value="1"/>
</dbReference>
<name>A0A6L7IND6_9ACTN</name>
<evidence type="ECO:0000256" key="1">
    <source>
        <dbReference type="ARBA" id="ARBA00008814"/>
    </source>
</evidence>
<dbReference type="RefSeq" id="WP_160941141.1">
    <property type="nucleotide sequence ID" value="NZ_CP063310.1"/>
</dbReference>